<proteinExistence type="predicted"/>
<protein>
    <submittedName>
        <fullName evidence="2">Uncharacterized protein</fullName>
    </submittedName>
</protein>
<organism evidence="2 3">
    <name type="scientific">Ascobolus immersus RN42</name>
    <dbReference type="NCBI Taxonomy" id="1160509"/>
    <lineage>
        <taxon>Eukaryota</taxon>
        <taxon>Fungi</taxon>
        <taxon>Dikarya</taxon>
        <taxon>Ascomycota</taxon>
        <taxon>Pezizomycotina</taxon>
        <taxon>Pezizomycetes</taxon>
        <taxon>Pezizales</taxon>
        <taxon>Ascobolaceae</taxon>
        <taxon>Ascobolus</taxon>
    </lineage>
</organism>
<reference evidence="2 3" key="1">
    <citation type="journal article" date="2018" name="Nat. Ecol. Evol.">
        <title>Pezizomycetes genomes reveal the molecular basis of ectomycorrhizal truffle lifestyle.</title>
        <authorList>
            <person name="Murat C."/>
            <person name="Payen T."/>
            <person name="Noel B."/>
            <person name="Kuo A."/>
            <person name="Morin E."/>
            <person name="Chen J."/>
            <person name="Kohler A."/>
            <person name="Krizsan K."/>
            <person name="Balestrini R."/>
            <person name="Da Silva C."/>
            <person name="Montanini B."/>
            <person name="Hainaut M."/>
            <person name="Levati E."/>
            <person name="Barry K.W."/>
            <person name="Belfiori B."/>
            <person name="Cichocki N."/>
            <person name="Clum A."/>
            <person name="Dockter R.B."/>
            <person name="Fauchery L."/>
            <person name="Guy J."/>
            <person name="Iotti M."/>
            <person name="Le Tacon F."/>
            <person name="Lindquist E.A."/>
            <person name="Lipzen A."/>
            <person name="Malagnac F."/>
            <person name="Mello A."/>
            <person name="Molinier V."/>
            <person name="Miyauchi S."/>
            <person name="Poulain J."/>
            <person name="Riccioni C."/>
            <person name="Rubini A."/>
            <person name="Sitrit Y."/>
            <person name="Splivallo R."/>
            <person name="Traeger S."/>
            <person name="Wang M."/>
            <person name="Zifcakova L."/>
            <person name="Wipf D."/>
            <person name="Zambonelli A."/>
            <person name="Paolocci F."/>
            <person name="Nowrousian M."/>
            <person name="Ottonello S."/>
            <person name="Baldrian P."/>
            <person name="Spatafora J.W."/>
            <person name="Henrissat B."/>
            <person name="Nagy L.G."/>
            <person name="Aury J.M."/>
            <person name="Wincker P."/>
            <person name="Grigoriev I.V."/>
            <person name="Bonfante P."/>
            <person name="Martin F.M."/>
        </authorList>
    </citation>
    <scope>NUCLEOTIDE SEQUENCE [LARGE SCALE GENOMIC DNA]</scope>
    <source>
        <strain evidence="2 3">RN42</strain>
    </source>
</reference>
<dbReference type="Proteomes" id="UP000275078">
    <property type="component" value="Unassembled WGS sequence"/>
</dbReference>
<dbReference type="OrthoDB" id="4346651at2759"/>
<dbReference type="EMBL" id="ML119690">
    <property type="protein sequence ID" value="RPA80225.1"/>
    <property type="molecule type" value="Genomic_DNA"/>
</dbReference>
<dbReference type="AlphaFoldDB" id="A0A3N4I283"/>
<accession>A0A3N4I283</accession>
<feature type="region of interest" description="Disordered" evidence="1">
    <location>
        <begin position="43"/>
        <end position="90"/>
    </location>
</feature>
<sequence length="193" mass="21423">MTLPNTYSPSHAAPPLTPSPAPVDVICSLIDILNTSQQILLSSRKTNSSAQARHGGSSRRNSQATCRSGEENRPPASRTSRPTPPPANTNLHRLQILRAIEKQKMDPVDRTNIEAVIRDYETGNLDLTKREDPDHCAIFWNGELKRGWGSLDDGYLRAMPKAWKQAQPNARLWVEEGELDGPSHLATSYEFDA</sequence>
<name>A0A3N4I283_ASCIM</name>
<evidence type="ECO:0000256" key="1">
    <source>
        <dbReference type="SAM" id="MobiDB-lite"/>
    </source>
</evidence>
<keyword evidence="3" id="KW-1185">Reference proteome</keyword>
<gene>
    <name evidence="2" type="ORF">BJ508DRAFT_347315</name>
</gene>
<evidence type="ECO:0000313" key="2">
    <source>
        <dbReference type="EMBL" id="RPA80225.1"/>
    </source>
</evidence>
<evidence type="ECO:0000313" key="3">
    <source>
        <dbReference type="Proteomes" id="UP000275078"/>
    </source>
</evidence>